<dbReference type="InterPro" id="IPR003661">
    <property type="entry name" value="HisK_dim/P_dom"/>
</dbReference>
<evidence type="ECO:0000256" key="6">
    <source>
        <dbReference type="SAM" id="Phobius"/>
    </source>
</evidence>
<evidence type="ECO:0000256" key="1">
    <source>
        <dbReference type="ARBA" id="ARBA00000085"/>
    </source>
</evidence>
<feature type="domain" description="Response regulatory" evidence="8">
    <location>
        <begin position="1006"/>
        <end position="1130"/>
    </location>
</feature>
<feature type="transmembrane region" description="Helical" evidence="6">
    <location>
        <begin position="376"/>
        <end position="400"/>
    </location>
</feature>
<dbReference type="InterPro" id="IPR004358">
    <property type="entry name" value="Sig_transdc_His_kin-like_C"/>
</dbReference>
<evidence type="ECO:0000256" key="2">
    <source>
        <dbReference type="ARBA" id="ARBA00012438"/>
    </source>
</evidence>
<dbReference type="PRINTS" id="PR00344">
    <property type="entry name" value="BCTRLSENSOR"/>
</dbReference>
<dbReference type="SUPFAM" id="SSF52172">
    <property type="entry name" value="CheY-like"/>
    <property type="match status" value="1"/>
</dbReference>
<proteinExistence type="predicted"/>
<dbReference type="InterPro" id="IPR036097">
    <property type="entry name" value="HisK_dim/P_sf"/>
</dbReference>
<dbReference type="InterPro" id="IPR005467">
    <property type="entry name" value="His_kinase_dom"/>
</dbReference>
<evidence type="ECO:0000313" key="10">
    <source>
        <dbReference type="Proteomes" id="UP001633002"/>
    </source>
</evidence>
<gene>
    <name evidence="9" type="ORF">R1sor_001322</name>
</gene>
<keyword evidence="6" id="KW-0812">Transmembrane</keyword>
<protein>
    <recommendedName>
        <fullName evidence="2">histidine kinase</fullName>
        <ecNumber evidence="2">2.7.13.3</ecNumber>
    </recommendedName>
</protein>
<evidence type="ECO:0000259" key="7">
    <source>
        <dbReference type="PROSITE" id="PS50109"/>
    </source>
</evidence>
<keyword evidence="6" id="KW-0472">Membrane</keyword>
<reference evidence="9 10" key="1">
    <citation type="submission" date="2024-09" db="EMBL/GenBank/DDBJ databases">
        <title>Chromosome-scale assembly of Riccia sorocarpa.</title>
        <authorList>
            <person name="Paukszto L."/>
        </authorList>
    </citation>
    <scope>NUCLEOTIDE SEQUENCE [LARGE SCALE GENOMIC DNA]</scope>
    <source>
        <strain evidence="9">LP-2024</strain>
        <tissue evidence="9">Aerial parts of the thallus</tissue>
    </source>
</reference>
<organism evidence="9 10">
    <name type="scientific">Riccia sorocarpa</name>
    <dbReference type="NCBI Taxonomy" id="122646"/>
    <lineage>
        <taxon>Eukaryota</taxon>
        <taxon>Viridiplantae</taxon>
        <taxon>Streptophyta</taxon>
        <taxon>Embryophyta</taxon>
        <taxon>Marchantiophyta</taxon>
        <taxon>Marchantiopsida</taxon>
        <taxon>Marchantiidae</taxon>
        <taxon>Marchantiales</taxon>
        <taxon>Ricciaceae</taxon>
        <taxon>Riccia</taxon>
    </lineage>
</organism>
<dbReference type="Gene3D" id="3.40.50.2300">
    <property type="match status" value="1"/>
</dbReference>
<feature type="modified residue" description="4-aspartylphosphate" evidence="4">
    <location>
        <position position="1061"/>
    </location>
</feature>
<evidence type="ECO:0000259" key="8">
    <source>
        <dbReference type="PROSITE" id="PS50110"/>
    </source>
</evidence>
<keyword evidence="3 4" id="KW-0597">Phosphoprotein</keyword>
<feature type="region of interest" description="Disordered" evidence="5">
    <location>
        <begin position="751"/>
        <end position="774"/>
    </location>
</feature>
<dbReference type="SMART" id="SM00387">
    <property type="entry name" value="HATPase_c"/>
    <property type="match status" value="1"/>
</dbReference>
<dbReference type="PROSITE" id="PS50110">
    <property type="entry name" value="RESPONSE_REGULATORY"/>
    <property type="match status" value="1"/>
</dbReference>
<feature type="region of interest" description="Disordered" evidence="5">
    <location>
        <begin position="812"/>
        <end position="834"/>
    </location>
</feature>
<keyword evidence="10" id="KW-1185">Reference proteome</keyword>
<sequence length="1148" mass="127055">MLKGLVTMDQSNQAERDEIMLTSELSLSRLRATRIVILAMLVMLVGLLILSTGCYLCSSSRLVESSRREILDTTVEMLEKGFRWNSYAARSLAGMLEKDLLGDGTSLESFSKIRAASFSIFKAIPLVTSIGATSANGLGGLYVREGGLKREGRDLGESSPVYIYSKSTGPHPPMYVETVDTVTGDGNSPAVDYLCRDEFSDRKWLAAALSAPMEEISWHLSRSQTSGIPYLHFGVPVLPKESKGLVTVVHSSYNVDALMGHLSASLELQGGKVFVLNDVGEVVFTSEGDFCINKNISELRCSEPESEVMKALEFLQSRMQLNQLMLMEARFTDVLLDGRRHTLESWPHSFEGVKLAVVVMIPEQGLWRSISSRTRVASIAVLLPALGVSFLGCVLFTLLVDQAAREVKLRDELKTVTEARQRAEASRDAKTAFLAHMSHELRTPMACIIGLLDILMGELKMSEHQSSVRQVHRCATSLVALLNSALDTAKVEAGKLELEIAEFDLEHELTSLIEVFSVSCDAKGLHLALQLSDDIPKLLKGDSARVMQIFTNLIGNSVKFTSKGRIIVRGWVDNEPEDCPVSTCGDREVKLMFEVDDTGPGIDASLRERVFENFVQGAVTVPRTHGGTGLGLGIVRSLVHLMGGEIKIGDKIGDGAIFQFCLRFKLSGERTSFSYDMIKRREIILGLPEKDCRSIVAQWMEHRRLTVHQVDSWEDVLPQFNVCEQLGSGRKIDEKVGSKIMRCHKEAVSEESTKAQSSLASQHASTSCPRRTKSDTRLKKPVLILDVELLPRGTNDKDYALVLEKMGFLSESSSTSSTNRLEQKTENTKKSKTQEARKVHAVVWVVASNTPESLKNHLTSLSRSTCRSLVFRRPLHPSRLRELFSELESRERNFQPQFRIAQSLTAISASPASLGKQLGVELYTDDDTPALDTFDSGQASPASEQEQKQFNMRSTTSAGPVVVTESRNSEMQGPRNPLIRSYSDDTQKYIVESEMLLASKPLQGLNVLVAEDHVVLRMLASTLLKKLGAIPFMATNGQEAVNAVIARYEARKTPFDCILMDCQMPVMDGYDACNAIRLFEEDKDQRTCIIALTANAMASDEKRCFLVGMDAFLTKPMEQERLVQVMLKCVSSLADRKSEESRVTGTVK</sequence>
<dbReference type="Pfam" id="PF00512">
    <property type="entry name" value="HisKA"/>
    <property type="match status" value="1"/>
</dbReference>
<feature type="compositionally biased region" description="Polar residues" evidence="5">
    <location>
        <begin position="935"/>
        <end position="958"/>
    </location>
</feature>
<feature type="compositionally biased region" description="Polar residues" evidence="5">
    <location>
        <begin position="754"/>
        <end position="769"/>
    </location>
</feature>
<feature type="domain" description="Histidine kinase" evidence="7">
    <location>
        <begin position="436"/>
        <end position="666"/>
    </location>
</feature>
<dbReference type="GO" id="GO:0004673">
    <property type="term" value="F:protein histidine kinase activity"/>
    <property type="evidence" value="ECO:0007669"/>
    <property type="project" value="UniProtKB-EC"/>
</dbReference>
<keyword evidence="6" id="KW-1133">Transmembrane helix</keyword>
<feature type="region of interest" description="Disordered" evidence="5">
    <location>
        <begin position="929"/>
        <end position="977"/>
    </location>
</feature>
<dbReference type="AlphaFoldDB" id="A0ABD3GYR6"/>
<dbReference type="InterPro" id="IPR001789">
    <property type="entry name" value="Sig_transdc_resp-reg_receiver"/>
</dbReference>
<feature type="transmembrane region" description="Helical" evidence="6">
    <location>
        <begin position="35"/>
        <end position="58"/>
    </location>
</feature>
<dbReference type="InterPro" id="IPR003594">
    <property type="entry name" value="HATPase_dom"/>
</dbReference>
<dbReference type="FunFam" id="3.30.565.10:FF:000010">
    <property type="entry name" value="Sensor histidine kinase RcsC"/>
    <property type="match status" value="1"/>
</dbReference>
<dbReference type="InterPro" id="IPR036890">
    <property type="entry name" value="HATPase_C_sf"/>
</dbReference>
<dbReference type="InterPro" id="IPR011006">
    <property type="entry name" value="CheY-like_superfamily"/>
</dbReference>
<dbReference type="SUPFAM" id="SSF55874">
    <property type="entry name" value="ATPase domain of HSP90 chaperone/DNA topoisomerase II/histidine kinase"/>
    <property type="match status" value="1"/>
</dbReference>
<comment type="caution">
    <text evidence="9">The sequence shown here is derived from an EMBL/GenBank/DDBJ whole genome shotgun (WGS) entry which is preliminary data.</text>
</comment>
<evidence type="ECO:0000256" key="5">
    <source>
        <dbReference type="SAM" id="MobiDB-lite"/>
    </source>
</evidence>
<evidence type="ECO:0000313" key="9">
    <source>
        <dbReference type="EMBL" id="KAL3683300.1"/>
    </source>
</evidence>
<dbReference type="CDD" id="cd00082">
    <property type="entry name" value="HisKA"/>
    <property type="match status" value="1"/>
</dbReference>
<dbReference type="EC" id="2.7.13.3" evidence="2"/>
<dbReference type="SUPFAM" id="SSF47384">
    <property type="entry name" value="Homodimeric domain of signal transducing histidine kinase"/>
    <property type="match status" value="1"/>
</dbReference>
<evidence type="ECO:0000256" key="3">
    <source>
        <dbReference type="ARBA" id="ARBA00022553"/>
    </source>
</evidence>
<dbReference type="EMBL" id="JBJQOH010000006">
    <property type="protein sequence ID" value="KAL3683300.1"/>
    <property type="molecule type" value="Genomic_DNA"/>
</dbReference>
<dbReference type="PANTHER" id="PTHR43719:SF75">
    <property type="entry name" value="HISTIDINE KINASE CKI1"/>
    <property type="match status" value="1"/>
</dbReference>
<feature type="compositionally biased region" description="Basic and acidic residues" evidence="5">
    <location>
        <begin position="821"/>
        <end position="834"/>
    </location>
</feature>
<dbReference type="Pfam" id="PF00072">
    <property type="entry name" value="Response_reg"/>
    <property type="match status" value="1"/>
</dbReference>
<comment type="catalytic activity">
    <reaction evidence="1">
        <text>ATP + protein L-histidine = ADP + protein N-phospho-L-histidine.</text>
        <dbReference type="EC" id="2.7.13.3"/>
    </reaction>
</comment>
<dbReference type="PROSITE" id="PS50109">
    <property type="entry name" value="HIS_KIN"/>
    <property type="match status" value="1"/>
</dbReference>
<dbReference type="Gene3D" id="3.30.565.10">
    <property type="entry name" value="Histidine kinase-like ATPase, C-terminal domain"/>
    <property type="match status" value="1"/>
</dbReference>
<dbReference type="PANTHER" id="PTHR43719">
    <property type="entry name" value="TWO-COMPONENT HISTIDINE KINASE"/>
    <property type="match status" value="1"/>
</dbReference>
<dbReference type="Gene3D" id="1.10.287.130">
    <property type="match status" value="1"/>
</dbReference>
<name>A0ABD3GYR6_9MARC</name>
<dbReference type="InterPro" id="IPR050956">
    <property type="entry name" value="2C_system_His_kinase"/>
</dbReference>
<dbReference type="CDD" id="cd17546">
    <property type="entry name" value="REC_hyHK_CKI1_RcsC-like"/>
    <property type="match status" value="1"/>
</dbReference>
<dbReference type="SMART" id="SM00388">
    <property type="entry name" value="HisKA"/>
    <property type="match status" value="1"/>
</dbReference>
<dbReference type="SMART" id="SM00448">
    <property type="entry name" value="REC"/>
    <property type="match status" value="1"/>
</dbReference>
<evidence type="ECO:0000256" key="4">
    <source>
        <dbReference type="PROSITE-ProRule" id="PRU00169"/>
    </source>
</evidence>
<accession>A0ABD3GYR6</accession>
<dbReference type="Proteomes" id="UP001633002">
    <property type="component" value="Unassembled WGS sequence"/>
</dbReference>
<dbReference type="Pfam" id="PF02518">
    <property type="entry name" value="HATPase_c"/>
    <property type="match status" value="1"/>
</dbReference>